<proteinExistence type="predicted"/>
<evidence type="ECO:0008006" key="4">
    <source>
        <dbReference type="Google" id="ProtNLM"/>
    </source>
</evidence>
<dbReference type="EMBL" id="JAGEUA010000002">
    <property type="protein sequence ID" value="KAL1006110.1"/>
    <property type="molecule type" value="Genomic_DNA"/>
</dbReference>
<reference evidence="2 3" key="1">
    <citation type="submission" date="2024-06" db="EMBL/GenBank/DDBJ databases">
        <authorList>
            <person name="Pan Q."/>
            <person name="Wen M."/>
            <person name="Jouanno E."/>
            <person name="Zahm M."/>
            <person name="Klopp C."/>
            <person name="Cabau C."/>
            <person name="Louis A."/>
            <person name="Berthelot C."/>
            <person name="Parey E."/>
            <person name="Roest Crollius H."/>
            <person name="Montfort J."/>
            <person name="Robinson-Rechavi M."/>
            <person name="Bouchez O."/>
            <person name="Lampietro C."/>
            <person name="Lopez Roques C."/>
            <person name="Donnadieu C."/>
            <person name="Postlethwait J."/>
            <person name="Bobe J."/>
            <person name="Verreycken H."/>
            <person name="Guiguen Y."/>
        </authorList>
    </citation>
    <scope>NUCLEOTIDE SEQUENCE [LARGE SCALE GENOMIC DNA]</scope>
    <source>
        <strain evidence="2">Up_M1</strain>
        <tissue evidence="2">Testis</tissue>
    </source>
</reference>
<feature type="signal peptide" evidence="1">
    <location>
        <begin position="1"/>
        <end position="18"/>
    </location>
</feature>
<gene>
    <name evidence="2" type="ORF">UPYG_G00067990</name>
</gene>
<keyword evidence="3" id="KW-1185">Reference proteome</keyword>
<evidence type="ECO:0000313" key="3">
    <source>
        <dbReference type="Proteomes" id="UP001557470"/>
    </source>
</evidence>
<keyword evidence="1" id="KW-0732">Signal</keyword>
<dbReference type="AlphaFoldDB" id="A0ABD0XSN0"/>
<name>A0ABD0XSN0_UMBPY</name>
<evidence type="ECO:0000313" key="2">
    <source>
        <dbReference type="EMBL" id="KAL1006110.1"/>
    </source>
</evidence>
<protein>
    <recommendedName>
        <fullName evidence="4">ShKT domain-containing protein</fullName>
    </recommendedName>
</protein>
<dbReference type="Proteomes" id="UP001557470">
    <property type="component" value="Unassembled WGS sequence"/>
</dbReference>
<organism evidence="2 3">
    <name type="scientific">Umbra pygmaea</name>
    <name type="common">Eastern mudminnow</name>
    <dbReference type="NCBI Taxonomy" id="75934"/>
    <lineage>
        <taxon>Eukaryota</taxon>
        <taxon>Metazoa</taxon>
        <taxon>Chordata</taxon>
        <taxon>Craniata</taxon>
        <taxon>Vertebrata</taxon>
        <taxon>Euteleostomi</taxon>
        <taxon>Actinopterygii</taxon>
        <taxon>Neopterygii</taxon>
        <taxon>Teleostei</taxon>
        <taxon>Protacanthopterygii</taxon>
        <taxon>Esociformes</taxon>
        <taxon>Umbridae</taxon>
        <taxon>Umbra</taxon>
    </lineage>
</organism>
<sequence length="106" mass="11553">MIVMIVVPAGLWLFQLCPEPPARRSANLHSAAQDLAYIIYLATSLSSNSLCEDWVPCEKNWQLGDMRLGESCERPSPSHICPGSCGAANNAGLVKVDKNQLRGKKN</sequence>
<accession>A0ABD0XSN0</accession>
<comment type="caution">
    <text evidence="2">The sequence shown here is derived from an EMBL/GenBank/DDBJ whole genome shotgun (WGS) entry which is preliminary data.</text>
</comment>
<evidence type="ECO:0000256" key="1">
    <source>
        <dbReference type="SAM" id="SignalP"/>
    </source>
</evidence>
<feature type="chain" id="PRO_5044788821" description="ShKT domain-containing protein" evidence="1">
    <location>
        <begin position="19"/>
        <end position="106"/>
    </location>
</feature>